<name>A0ACB8RN21_9AGAM</name>
<organism evidence="1 2">
    <name type="scientific">Auriscalpium vulgare</name>
    <dbReference type="NCBI Taxonomy" id="40419"/>
    <lineage>
        <taxon>Eukaryota</taxon>
        <taxon>Fungi</taxon>
        <taxon>Dikarya</taxon>
        <taxon>Basidiomycota</taxon>
        <taxon>Agaricomycotina</taxon>
        <taxon>Agaricomycetes</taxon>
        <taxon>Russulales</taxon>
        <taxon>Auriscalpiaceae</taxon>
        <taxon>Auriscalpium</taxon>
    </lineage>
</organism>
<comment type="caution">
    <text evidence="1">The sequence shown here is derived from an EMBL/GenBank/DDBJ whole genome shotgun (WGS) entry which is preliminary data.</text>
</comment>
<reference evidence="1" key="1">
    <citation type="submission" date="2021-02" db="EMBL/GenBank/DDBJ databases">
        <authorList>
            <consortium name="DOE Joint Genome Institute"/>
            <person name="Ahrendt S."/>
            <person name="Looney B.P."/>
            <person name="Miyauchi S."/>
            <person name="Morin E."/>
            <person name="Drula E."/>
            <person name="Courty P.E."/>
            <person name="Chicoki N."/>
            <person name="Fauchery L."/>
            <person name="Kohler A."/>
            <person name="Kuo A."/>
            <person name="Labutti K."/>
            <person name="Pangilinan J."/>
            <person name="Lipzen A."/>
            <person name="Riley R."/>
            <person name="Andreopoulos W."/>
            <person name="He G."/>
            <person name="Johnson J."/>
            <person name="Barry K.W."/>
            <person name="Grigoriev I.V."/>
            <person name="Nagy L."/>
            <person name="Hibbett D."/>
            <person name="Henrissat B."/>
            <person name="Matheny P.B."/>
            <person name="Labbe J."/>
            <person name="Martin F."/>
        </authorList>
    </citation>
    <scope>NUCLEOTIDE SEQUENCE</scope>
    <source>
        <strain evidence="1">FP105234-sp</strain>
    </source>
</reference>
<reference evidence="1" key="2">
    <citation type="journal article" date="2022" name="New Phytol.">
        <title>Evolutionary transition to the ectomycorrhizal habit in the genomes of a hyperdiverse lineage of mushroom-forming fungi.</title>
        <authorList>
            <person name="Looney B."/>
            <person name="Miyauchi S."/>
            <person name="Morin E."/>
            <person name="Drula E."/>
            <person name="Courty P.E."/>
            <person name="Kohler A."/>
            <person name="Kuo A."/>
            <person name="LaButti K."/>
            <person name="Pangilinan J."/>
            <person name="Lipzen A."/>
            <person name="Riley R."/>
            <person name="Andreopoulos W."/>
            <person name="He G."/>
            <person name="Johnson J."/>
            <person name="Nolan M."/>
            <person name="Tritt A."/>
            <person name="Barry K.W."/>
            <person name="Grigoriev I.V."/>
            <person name="Nagy L.G."/>
            <person name="Hibbett D."/>
            <person name="Henrissat B."/>
            <person name="Matheny P.B."/>
            <person name="Labbe J."/>
            <person name="Martin F.M."/>
        </authorList>
    </citation>
    <scope>NUCLEOTIDE SEQUENCE</scope>
    <source>
        <strain evidence="1">FP105234-sp</strain>
    </source>
</reference>
<sequence length="140" mass="15531">MHSSSHTKRTRVPDEERLGYTGNGMILDGALPPQAVLDRCTRLWTLVFAGCPTGAVKLPATSRRVGYHVVLSEMAAPSADVQFLVRALRLLRELSMVTTTRALSPPAVDELRLGCEEMHVEFALYCTTDAFRSVKDLDWI</sequence>
<proteinExistence type="predicted"/>
<protein>
    <submittedName>
        <fullName evidence="1">Uncharacterized protein</fullName>
    </submittedName>
</protein>
<dbReference type="Proteomes" id="UP000814033">
    <property type="component" value="Unassembled WGS sequence"/>
</dbReference>
<evidence type="ECO:0000313" key="1">
    <source>
        <dbReference type="EMBL" id="KAI0045581.1"/>
    </source>
</evidence>
<evidence type="ECO:0000313" key="2">
    <source>
        <dbReference type="Proteomes" id="UP000814033"/>
    </source>
</evidence>
<gene>
    <name evidence="1" type="ORF">FA95DRAFT_1607620</name>
</gene>
<dbReference type="EMBL" id="MU275948">
    <property type="protein sequence ID" value="KAI0045581.1"/>
    <property type="molecule type" value="Genomic_DNA"/>
</dbReference>
<keyword evidence="2" id="KW-1185">Reference proteome</keyword>
<accession>A0ACB8RN21</accession>